<accession>A0ABP7V9L4</accession>
<dbReference type="RefSeq" id="WP_344910324.1">
    <property type="nucleotide sequence ID" value="NZ_BAABDL010000036.1"/>
</dbReference>
<dbReference type="Gene3D" id="3.40.190.10">
    <property type="entry name" value="Periplasmic binding protein-like II"/>
    <property type="match status" value="2"/>
</dbReference>
<evidence type="ECO:0000256" key="1">
    <source>
        <dbReference type="ARBA" id="ARBA00022475"/>
    </source>
</evidence>
<keyword evidence="8" id="KW-1185">Reference proteome</keyword>
<dbReference type="SUPFAM" id="SSF53850">
    <property type="entry name" value="Periplasmic binding protein-like II"/>
    <property type="match status" value="1"/>
</dbReference>
<keyword evidence="3" id="KW-0472">Membrane</keyword>
<dbReference type="EMBL" id="BAABDL010000036">
    <property type="protein sequence ID" value="GAA4062578.1"/>
    <property type="molecule type" value="Genomic_DNA"/>
</dbReference>
<dbReference type="InterPro" id="IPR050490">
    <property type="entry name" value="Bact_solute-bd_prot1"/>
</dbReference>
<protein>
    <recommendedName>
        <fullName evidence="9">ABC transporter substrate-binding protein</fullName>
    </recommendedName>
</protein>
<evidence type="ECO:0000313" key="7">
    <source>
        <dbReference type="EMBL" id="GAA4062578.1"/>
    </source>
</evidence>
<evidence type="ECO:0000313" key="8">
    <source>
        <dbReference type="Proteomes" id="UP001501734"/>
    </source>
</evidence>
<proteinExistence type="predicted"/>
<evidence type="ECO:0000256" key="4">
    <source>
        <dbReference type="ARBA" id="ARBA00023139"/>
    </source>
</evidence>
<organism evidence="7 8">
    <name type="scientific">Amphibacillus indicireducens</name>
    <dbReference type="NCBI Taxonomy" id="1076330"/>
    <lineage>
        <taxon>Bacteria</taxon>
        <taxon>Bacillati</taxon>
        <taxon>Bacillota</taxon>
        <taxon>Bacilli</taxon>
        <taxon>Bacillales</taxon>
        <taxon>Bacillaceae</taxon>
        <taxon>Amphibacillus</taxon>
    </lineage>
</organism>
<dbReference type="Pfam" id="PF01547">
    <property type="entry name" value="SBP_bac_1"/>
    <property type="match status" value="1"/>
</dbReference>
<dbReference type="PANTHER" id="PTHR43649">
    <property type="entry name" value="ARABINOSE-BINDING PROTEIN-RELATED"/>
    <property type="match status" value="1"/>
</dbReference>
<name>A0ABP7V9L4_9BACI</name>
<evidence type="ECO:0008006" key="9">
    <source>
        <dbReference type="Google" id="ProtNLM"/>
    </source>
</evidence>
<feature type="chain" id="PRO_5046886710" description="ABC transporter substrate-binding protein" evidence="6">
    <location>
        <begin position="24"/>
        <end position="555"/>
    </location>
</feature>
<keyword evidence="4" id="KW-0564">Palmitate</keyword>
<feature type="signal peptide" evidence="6">
    <location>
        <begin position="1"/>
        <end position="23"/>
    </location>
</feature>
<sequence length="555" mass="64474">MKIIKSYRYILYLLVAISFLFVACQNNEPTADEYSDTYDNIYLHPGLQRYDEEVDVSFVGETSDNLRELEKQFENETLRDNRWTRLYHDILGININYDWIAESAFYHQRLANDLASGRLPDIIRVDALQMRQLANAGLIQELSGVYNTYATPFTKEVLSQEMIDPIEAAMIDQKLMGIPDVDSSLDAMQYLWIRQDWLDNLNIEPPETMADVLAISEAFTHNDPDQNGENDTFGLAVSDYWWNNVTGLVGFMAGFEAYPNIWLKDDDGTLVYGGIQPEVKEALSVLREMYIDGQIDPEFMFKDGEKVKEQIINNEIGMLYGEQWASFFVQESLKNDPDADWQAYPIMSATDQPPKMPITHKVSHFWVVRADYEHPEVIIKLINLHLEKNWGQSAEYDSYYSTPHPVWQLSPVRPFPTLKNLEAFRAIEQAKQNHQYANLEGEAKRIFELITLYDEEGNEAGWGWKKTYGSDGAYSILESFIENDQILYDELVWPRTETMVELNNILSNRKLNMYQNIILGEPLSTFEQFVEEWYDLGGREITNEINELYLEHQDN</sequence>
<dbReference type="InterPro" id="IPR006059">
    <property type="entry name" value="SBP"/>
</dbReference>
<comment type="caution">
    <text evidence="7">The sequence shown here is derived from an EMBL/GenBank/DDBJ whole genome shotgun (WGS) entry which is preliminary data.</text>
</comment>
<dbReference type="PROSITE" id="PS51257">
    <property type="entry name" value="PROKAR_LIPOPROTEIN"/>
    <property type="match status" value="1"/>
</dbReference>
<dbReference type="Proteomes" id="UP001501734">
    <property type="component" value="Unassembled WGS sequence"/>
</dbReference>
<evidence type="ECO:0000256" key="2">
    <source>
        <dbReference type="ARBA" id="ARBA00022729"/>
    </source>
</evidence>
<reference evidence="8" key="1">
    <citation type="journal article" date="2019" name="Int. J. Syst. Evol. Microbiol.">
        <title>The Global Catalogue of Microorganisms (GCM) 10K type strain sequencing project: providing services to taxonomists for standard genome sequencing and annotation.</title>
        <authorList>
            <consortium name="The Broad Institute Genomics Platform"/>
            <consortium name="The Broad Institute Genome Sequencing Center for Infectious Disease"/>
            <person name="Wu L."/>
            <person name="Ma J."/>
        </authorList>
    </citation>
    <scope>NUCLEOTIDE SEQUENCE [LARGE SCALE GENOMIC DNA]</scope>
    <source>
        <strain evidence="8">JCM 17250</strain>
    </source>
</reference>
<keyword evidence="1" id="KW-1003">Cell membrane</keyword>
<gene>
    <name evidence="7" type="ORF">GCM10022410_06720</name>
</gene>
<evidence type="ECO:0000256" key="5">
    <source>
        <dbReference type="ARBA" id="ARBA00023288"/>
    </source>
</evidence>
<keyword evidence="2 6" id="KW-0732">Signal</keyword>
<evidence type="ECO:0000256" key="6">
    <source>
        <dbReference type="SAM" id="SignalP"/>
    </source>
</evidence>
<evidence type="ECO:0000256" key="3">
    <source>
        <dbReference type="ARBA" id="ARBA00023136"/>
    </source>
</evidence>
<dbReference type="PANTHER" id="PTHR43649:SF33">
    <property type="entry name" value="POLYGALACTURONAN_RHAMNOGALACTURONAN-BINDING PROTEIN YTCQ"/>
    <property type="match status" value="1"/>
</dbReference>
<keyword evidence="5" id="KW-0449">Lipoprotein</keyword>